<evidence type="ECO:0000313" key="3">
    <source>
        <dbReference type="EMBL" id="MDQ0472938.1"/>
    </source>
</evidence>
<dbReference type="PROSITE" id="PS50943">
    <property type="entry name" value="HTH_CROC1"/>
    <property type="match status" value="1"/>
</dbReference>
<dbReference type="Pfam" id="PF01381">
    <property type="entry name" value="HTH_3"/>
    <property type="match status" value="1"/>
</dbReference>
<dbReference type="PANTHER" id="PTHR46797">
    <property type="entry name" value="HTH-TYPE TRANSCRIPTIONAL REGULATOR"/>
    <property type="match status" value="1"/>
</dbReference>
<dbReference type="InterPro" id="IPR001387">
    <property type="entry name" value="Cro/C1-type_HTH"/>
</dbReference>
<dbReference type="InterPro" id="IPR010982">
    <property type="entry name" value="Lambda_DNA-bd_dom_sf"/>
</dbReference>
<evidence type="ECO:0000256" key="1">
    <source>
        <dbReference type="ARBA" id="ARBA00023125"/>
    </source>
</evidence>
<dbReference type="SMART" id="SM00530">
    <property type="entry name" value="HTH_XRE"/>
    <property type="match status" value="1"/>
</dbReference>
<dbReference type="SUPFAM" id="SSF47413">
    <property type="entry name" value="lambda repressor-like DNA-binding domains"/>
    <property type="match status" value="1"/>
</dbReference>
<name>A0ABU0JF78_9HYPH</name>
<dbReference type="Proteomes" id="UP001242480">
    <property type="component" value="Unassembled WGS sequence"/>
</dbReference>
<accession>A0ABU0JF78</accession>
<gene>
    <name evidence="3" type="ORF">QO011_005971</name>
</gene>
<keyword evidence="4" id="KW-1185">Reference proteome</keyword>
<dbReference type="Gene3D" id="1.10.260.40">
    <property type="entry name" value="lambda repressor-like DNA-binding domains"/>
    <property type="match status" value="1"/>
</dbReference>
<dbReference type="InterPro" id="IPR050807">
    <property type="entry name" value="TransReg_Diox_bact_type"/>
</dbReference>
<feature type="domain" description="HTH cro/C1-type" evidence="2">
    <location>
        <begin position="68"/>
        <end position="122"/>
    </location>
</feature>
<dbReference type="CDD" id="cd00093">
    <property type="entry name" value="HTH_XRE"/>
    <property type="match status" value="1"/>
</dbReference>
<dbReference type="RefSeq" id="WP_307280508.1">
    <property type="nucleotide sequence ID" value="NZ_JAUSVX010000014.1"/>
</dbReference>
<keyword evidence="1 3" id="KW-0238">DNA-binding</keyword>
<proteinExistence type="predicted"/>
<evidence type="ECO:0000259" key="2">
    <source>
        <dbReference type="PROSITE" id="PS50943"/>
    </source>
</evidence>
<dbReference type="EMBL" id="JAUSVX010000014">
    <property type="protein sequence ID" value="MDQ0472938.1"/>
    <property type="molecule type" value="Genomic_DNA"/>
</dbReference>
<dbReference type="GO" id="GO:0003677">
    <property type="term" value="F:DNA binding"/>
    <property type="evidence" value="ECO:0007669"/>
    <property type="project" value="UniProtKB-KW"/>
</dbReference>
<reference evidence="3 4" key="1">
    <citation type="submission" date="2023-07" db="EMBL/GenBank/DDBJ databases">
        <title>Genomic Encyclopedia of Type Strains, Phase IV (KMG-IV): sequencing the most valuable type-strain genomes for metagenomic binning, comparative biology and taxonomic classification.</title>
        <authorList>
            <person name="Goeker M."/>
        </authorList>
    </citation>
    <scope>NUCLEOTIDE SEQUENCE [LARGE SCALE GENOMIC DNA]</scope>
    <source>
        <strain evidence="3 4">DSM 19619</strain>
    </source>
</reference>
<organism evidence="3 4">
    <name type="scientific">Labrys wisconsinensis</name>
    <dbReference type="NCBI Taxonomy" id="425677"/>
    <lineage>
        <taxon>Bacteria</taxon>
        <taxon>Pseudomonadati</taxon>
        <taxon>Pseudomonadota</taxon>
        <taxon>Alphaproteobacteria</taxon>
        <taxon>Hyphomicrobiales</taxon>
        <taxon>Xanthobacteraceae</taxon>
        <taxon>Labrys</taxon>
    </lineage>
</organism>
<dbReference type="PANTHER" id="PTHR46797:SF1">
    <property type="entry name" value="METHYLPHOSPHONATE SYNTHASE"/>
    <property type="match status" value="1"/>
</dbReference>
<comment type="caution">
    <text evidence="3">The sequence shown here is derived from an EMBL/GenBank/DDBJ whole genome shotgun (WGS) entry which is preliminary data.</text>
</comment>
<sequence>MSAIMTKTPGGEEIVILSRAEYDALTAAKEDIDDAATARAIRARLDAETEEVLTSEEMKALLAAPTPLAFWRKKRGLSQIDLAREVGVVQGYVPEMENGRRTGDVVVLVRIARALNVKIDDLVTG</sequence>
<protein>
    <submittedName>
        <fullName evidence="3">DNA-binding XRE family transcriptional regulator</fullName>
    </submittedName>
</protein>
<evidence type="ECO:0000313" key="4">
    <source>
        <dbReference type="Proteomes" id="UP001242480"/>
    </source>
</evidence>